<dbReference type="Proteomes" id="UP000198748">
    <property type="component" value="Unassembled WGS sequence"/>
</dbReference>
<dbReference type="Pfam" id="PF10884">
    <property type="entry name" value="DUF2683"/>
    <property type="match status" value="1"/>
</dbReference>
<evidence type="ECO:0000313" key="2">
    <source>
        <dbReference type="Proteomes" id="UP000198748"/>
    </source>
</evidence>
<dbReference type="EMBL" id="FNAN01000023">
    <property type="protein sequence ID" value="SDG78089.1"/>
    <property type="molecule type" value="Genomic_DNA"/>
</dbReference>
<sequence>MTTLTIKTEKEEVIEAVKALLRGFKVAYEESSYDPEFVAKIEISMQQVRQGKTIKYEPGSDLWDLVNSK</sequence>
<gene>
    <name evidence="1" type="ORF">SAMN04487996_12319</name>
</gene>
<protein>
    <submittedName>
        <fullName evidence="1">Uncharacterized protein</fullName>
    </submittedName>
</protein>
<proteinExistence type="predicted"/>
<dbReference type="STRING" id="659014.SAMN04487996_12319"/>
<evidence type="ECO:0000313" key="1">
    <source>
        <dbReference type="EMBL" id="SDG78089.1"/>
    </source>
</evidence>
<dbReference type="RefSeq" id="WP_090156816.1">
    <property type="nucleotide sequence ID" value="NZ_FNAN01000023.1"/>
</dbReference>
<reference evidence="2" key="1">
    <citation type="submission" date="2016-10" db="EMBL/GenBank/DDBJ databases">
        <authorList>
            <person name="Varghese N."/>
            <person name="Submissions S."/>
        </authorList>
    </citation>
    <scope>NUCLEOTIDE SEQUENCE [LARGE SCALE GENOMIC DNA]</scope>
    <source>
        <strain evidence="2">DSM 25329</strain>
    </source>
</reference>
<organism evidence="1 2">
    <name type="scientific">Dyadobacter soli</name>
    <dbReference type="NCBI Taxonomy" id="659014"/>
    <lineage>
        <taxon>Bacteria</taxon>
        <taxon>Pseudomonadati</taxon>
        <taxon>Bacteroidota</taxon>
        <taxon>Cytophagia</taxon>
        <taxon>Cytophagales</taxon>
        <taxon>Spirosomataceae</taxon>
        <taxon>Dyadobacter</taxon>
    </lineage>
</organism>
<name>A0A1G7X1N8_9BACT</name>
<dbReference type="OrthoDB" id="827255at2"/>
<dbReference type="AlphaFoldDB" id="A0A1G7X1N8"/>
<keyword evidence="2" id="KW-1185">Reference proteome</keyword>
<accession>A0A1G7X1N8</accession>
<dbReference type="InterPro" id="IPR020271">
    <property type="entry name" value="Uncharacterised_MJ1172"/>
</dbReference>